<evidence type="ECO:0000256" key="2">
    <source>
        <dbReference type="ARBA" id="ARBA00022840"/>
    </source>
</evidence>
<dbReference type="InterPro" id="IPR001245">
    <property type="entry name" value="Ser-Thr/Tyr_kinase_cat_dom"/>
</dbReference>
<keyword evidence="1" id="KW-0547">Nucleotide-binding</keyword>
<dbReference type="FunFam" id="3.30.200.20:FF:000521">
    <property type="entry name" value="Protein kinase superfamily protein"/>
    <property type="match status" value="1"/>
</dbReference>
<gene>
    <name evidence="4" type="ORF">LVIROSA_LOCUS10893</name>
</gene>
<keyword evidence="2" id="KW-0067">ATP-binding</keyword>
<dbReference type="Gene3D" id="3.30.200.20">
    <property type="entry name" value="Phosphorylase Kinase, domain 1"/>
    <property type="match status" value="1"/>
</dbReference>
<feature type="domain" description="Protein kinase" evidence="3">
    <location>
        <begin position="36"/>
        <end position="270"/>
    </location>
</feature>
<evidence type="ECO:0000313" key="5">
    <source>
        <dbReference type="Proteomes" id="UP001157418"/>
    </source>
</evidence>
<comment type="caution">
    <text evidence="4">The sequence shown here is derived from an EMBL/GenBank/DDBJ whole genome shotgun (WGS) entry which is preliminary data.</text>
</comment>
<dbReference type="Proteomes" id="UP001157418">
    <property type="component" value="Unassembled WGS sequence"/>
</dbReference>
<dbReference type="PANTHER" id="PTHR27001">
    <property type="entry name" value="OS01G0253100 PROTEIN"/>
    <property type="match status" value="1"/>
</dbReference>
<keyword evidence="5" id="KW-1185">Reference proteome</keyword>
<sequence>MNDGLFVKIKLLLRSRTVPVIFLRRFSYKTIKRATNDFNRVIATSSNGTSYKARFEGDHAAVVKEIHLIDQEDDFFYREVQLLGRLNHRHVVSLTGFSVGQKKFLIFENVENGSLKEHLNDPLRTPLNWRIRLKIAVGVAAALEYLHFFCDPPVYHVSISSNTIMLDENFDAKLSDVGLLGSGSDQVMAWRTSSSNETNGQVYGNIMYQLGLLILELITGQSSEKTGPDLIQWIEESCFPTSMDNMIDPDLGNNYDSRELKGLLAVARFCIKSVDKPNAYNYTPQIYRYLQRKVILSPTEEGIPPILICRRRLPSKRHLLPS</sequence>
<proteinExistence type="predicted"/>
<evidence type="ECO:0000313" key="4">
    <source>
        <dbReference type="EMBL" id="CAH1423619.1"/>
    </source>
</evidence>
<dbReference type="Pfam" id="PF07714">
    <property type="entry name" value="PK_Tyr_Ser-Thr"/>
    <property type="match status" value="1"/>
</dbReference>
<dbReference type="InterPro" id="IPR000719">
    <property type="entry name" value="Prot_kinase_dom"/>
</dbReference>
<dbReference type="GO" id="GO:0005886">
    <property type="term" value="C:plasma membrane"/>
    <property type="evidence" value="ECO:0007669"/>
    <property type="project" value="TreeGrafter"/>
</dbReference>
<protein>
    <recommendedName>
        <fullName evidence="3">Protein kinase domain-containing protein</fullName>
    </recommendedName>
</protein>
<dbReference type="Gene3D" id="1.10.510.10">
    <property type="entry name" value="Transferase(Phosphotransferase) domain 1"/>
    <property type="match status" value="1"/>
</dbReference>
<dbReference type="InterPro" id="IPR011009">
    <property type="entry name" value="Kinase-like_dom_sf"/>
</dbReference>
<evidence type="ECO:0000259" key="3">
    <source>
        <dbReference type="PROSITE" id="PS50011"/>
    </source>
</evidence>
<dbReference type="EMBL" id="CAKMRJ010001112">
    <property type="protein sequence ID" value="CAH1423619.1"/>
    <property type="molecule type" value="Genomic_DNA"/>
</dbReference>
<dbReference type="PROSITE" id="PS50011">
    <property type="entry name" value="PROTEIN_KINASE_DOM"/>
    <property type="match status" value="1"/>
</dbReference>
<organism evidence="4 5">
    <name type="scientific">Lactuca virosa</name>
    <dbReference type="NCBI Taxonomy" id="75947"/>
    <lineage>
        <taxon>Eukaryota</taxon>
        <taxon>Viridiplantae</taxon>
        <taxon>Streptophyta</taxon>
        <taxon>Embryophyta</taxon>
        <taxon>Tracheophyta</taxon>
        <taxon>Spermatophyta</taxon>
        <taxon>Magnoliopsida</taxon>
        <taxon>eudicotyledons</taxon>
        <taxon>Gunneridae</taxon>
        <taxon>Pentapetalae</taxon>
        <taxon>asterids</taxon>
        <taxon>campanulids</taxon>
        <taxon>Asterales</taxon>
        <taxon>Asteraceae</taxon>
        <taxon>Cichorioideae</taxon>
        <taxon>Cichorieae</taxon>
        <taxon>Lactucinae</taxon>
        <taxon>Lactuca</taxon>
    </lineage>
</organism>
<dbReference type="SUPFAM" id="SSF56112">
    <property type="entry name" value="Protein kinase-like (PK-like)"/>
    <property type="match status" value="1"/>
</dbReference>
<dbReference type="GO" id="GO:0004672">
    <property type="term" value="F:protein kinase activity"/>
    <property type="evidence" value="ECO:0007669"/>
    <property type="project" value="InterPro"/>
</dbReference>
<evidence type="ECO:0000256" key="1">
    <source>
        <dbReference type="ARBA" id="ARBA00022741"/>
    </source>
</evidence>
<dbReference type="AlphaFoldDB" id="A0AAU9MHK4"/>
<dbReference type="GO" id="GO:0005524">
    <property type="term" value="F:ATP binding"/>
    <property type="evidence" value="ECO:0007669"/>
    <property type="project" value="UniProtKB-KW"/>
</dbReference>
<accession>A0AAU9MHK4</accession>
<name>A0AAU9MHK4_9ASTR</name>
<dbReference type="PANTHER" id="PTHR27001:SF20">
    <property type="entry name" value="PROTEIN KINASE SUPERFAMILY PROTEIN"/>
    <property type="match status" value="1"/>
</dbReference>
<reference evidence="4 5" key="1">
    <citation type="submission" date="2022-01" db="EMBL/GenBank/DDBJ databases">
        <authorList>
            <person name="Xiong W."/>
            <person name="Schranz E."/>
        </authorList>
    </citation>
    <scope>NUCLEOTIDE SEQUENCE [LARGE SCALE GENOMIC DNA]</scope>
</reference>